<evidence type="ECO:0000256" key="1">
    <source>
        <dbReference type="SAM" id="MobiDB-lite"/>
    </source>
</evidence>
<keyword evidence="2" id="KW-1133">Transmembrane helix</keyword>
<name>A0ABR9DQ70_9MICO</name>
<evidence type="ECO:0000313" key="4">
    <source>
        <dbReference type="EMBL" id="MBD9698140.1"/>
    </source>
</evidence>
<feature type="transmembrane region" description="Helical" evidence="2">
    <location>
        <begin position="34"/>
        <end position="57"/>
    </location>
</feature>
<feature type="compositionally biased region" description="Low complexity" evidence="1">
    <location>
        <begin position="112"/>
        <end position="123"/>
    </location>
</feature>
<comment type="caution">
    <text evidence="4">The sequence shown here is derived from an EMBL/GenBank/DDBJ whole genome shotgun (WGS) entry which is preliminary data.</text>
</comment>
<feature type="compositionally biased region" description="Acidic residues" evidence="1">
    <location>
        <begin position="95"/>
        <end position="111"/>
    </location>
</feature>
<dbReference type="Gene3D" id="3.30.70.2390">
    <property type="match status" value="1"/>
</dbReference>
<dbReference type="Proteomes" id="UP000642107">
    <property type="component" value="Unassembled WGS sequence"/>
</dbReference>
<evidence type="ECO:0000259" key="3">
    <source>
        <dbReference type="Pfam" id="PF13399"/>
    </source>
</evidence>
<keyword evidence="5" id="KW-1185">Reference proteome</keyword>
<feature type="region of interest" description="Disordered" evidence="1">
    <location>
        <begin position="60"/>
        <end position="132"/>
    </location>
</feature>
<accession>A0ABR9DQ70</accession>
<keyword evidence="2" id="KW-0812">Transmembrane</keyword>
<evidence type="ECO:0000256" key="2">
    <source>
        <dbReference type="SAM" id="Phobius"/>
    </source>
</evidence>
<dbReference type="RefSeq" id="WP_192277074.1">
    <property type="nucleotide sequence ID" value="NZ_JACZDF010000001.1"/>
</dbReference>
<protein>
    <submittedName>
        <fullName evidence="4">LytR C-terminal domain-containing protein</fullName>
    </submittedName>
</protein>
<gene>
    <name evidence="4" type="ORF">IGS67_01335</name>
</gene>
<sequence length="214" mass="22542">MSGYPYPNDEFDTELDDSHALGIHHAQRSTWSKVWPFLVVIVVCAALAAALVTWFTLQGRPGSAGTTPPATTAAPSVTPTESSEPTSADSTTTDEASDEPTTEEPTTEEPTTEAPTTEAPTTPELDRSTPIRVLNATRTQGLAATRVSTLKGAGWTNVVGDNFPASSNAPATSSVWYRSVDLEDEAKQIAKDLGLANVTLVESLRGDVSVILVG</sequence>
<feature type="compositionally biased region" description="Low complexity" evidence="1">
    <location>
        <begin position="63"/>
        <end position="94"/>
    </location>
</feature>
<feature type="domain" description="LytR/CpsA/Psr regulator C-terminal" evidence="3">
    <location>
        <begin position="129"/>
        <end position="212"/>
    </location>
</feature>
<dbReference type="InterPro" id="IPR027381">
    <property type="entry name" value="LytR/CpsA/Psr_C"/>
</dbReference>
<reference evidence="4 5" key="1">
    <citation type="submission" date="2020-09" db="EMBL/GenBank/DDBJ databases">
        <title>Flavimobilis rhizosphaerae sp. nov., isolated from rhizosphere soil of Spartina alterniflora.</title>
        <authorList>
            <person name="Hanqin C."/>
        </authorList>
    </citation>
    <scope>NUCLEOTIDE SEQUENCE [LARGE SCALE GENOMIC DNA]</scope>
    <source>
        <strain evidence="4 5">GY 10621</strain>
    </source>
</reference>
<dbReference type="Pfam" id="PF13399">
    <property type="entry name" value="LytR_C"/>
    <property type="match status" value="1"/>
</dbReference>
<organism evidence="4 5">
    <name type="scientific">Flavimobilis rhizosphaerae</name>
    <dbReference type="NCBI Taxonomy" id="2775421"/>
    <lineage>
        <taxon>Bacteria</taxon>
        <taxon>Bacillati</taxon>
        <taxon>Actinomycetota</taxon>
        <taxon>Actinomycetes</taxon>
        <taxon>Micrococcales</taxon>
        <taxon>Jonesiaceae</taxon>
        <taxon>Flavimobilis</taxon>
    </lineage>
</organism>
<dbReference type="EMBL" id="JACZDF010000001">
    <property type="protein sequence ID" value="MBD9698140.1"/>
    <property type="molecule type" value="Genomic_DNA"/>
</dbReference>
<proteinExistence type="predicted"/>
<keyword evidence="2" id="KW-0472">Membrane</keyword>
<evidence type="ECO:0000313" key="5">
    <source>
        <dbReference type="Proteomes" id="UP000642107"/>
    </source>
</evidence>